<proteinExistence type="predicted"/>
<organism evidence="1 2">
    <name type="scientific">Cardiocondyla obscurior</name>
    <dbReference type="NCBI Taxonomy" id="286306"/>
    <lineage>
        <taxon>Eukaryota</taxon>
        <taxon>Metazoa</taxon>
        <taxon>Ecdysozoa</taxon>
        <taxon>Arthropoda</taxon>
        <taxon>Hexapoda</taxon>
        <taxon>Insecta</taxon>
        <taxon>Pterygota</taxon>
        <taxon>Neoptera</taxon>
        <taxon>Endopterygota</taxon>
        <taxon>Hymenoptera</taxon>
        <taxon>Apocrita</taxon>
        <taxon>Aculeata</taxon>
        <taxon>Formicoidea</taxon>
        <taxon>Formicidae</taxon>
        <taxon>Myrmicinae</taxon>
        <taxon>Cardiocondyla</taxon>
    </lineage>
</organism>
<name>A0AAW2GS29_9HYME</name>
<keyword evidence="2" id="KW-1185">Reference proteome</keyword>
<dbReference type="AlphaFoldDB" id="A0AAW2GS29"/>
<dbReference type="EMBL" id="JADYXP020000002">
    <property type="protein sequence ID" value="KAL0130099.1"/>
    <property type="molecule type" value="Genomic_DNA"/>
</dbReference>
<evidence type="ECO:0008006" key="3">
    <source>
        <dbReference type="Google" id="ProtNLM"/>
    </source>
</evidence>
<gene>
    <name evidence="1" type="ORF">PUN28_002006</name>
</gene>
<evidence type="ECO:0000313" key="1">
    <source>
        <dbReference type="EMBL" id="KAL0130099.1"/>
    </source>
</evidence>
<sequence>MTANIHPVKSITAMQDVRRKGNVRSRGCVQVAFITSDGVIKVSTLSPLLSTPPSFCLDTQRNVKGRGDAFIRSSKNFIEFRDL</sequence>
<comment type="caution">
    <text evidence="1">The sequence shown here is derived from an EMBL/GenBank/DDBJ whole genome shotgun (WGS) entry which is preliminary data.</text>
</comment>
<reference evidence="1 2" key="1">
    <citation type="submission" date="2023-03" db="EMBL/GenBank/DDBJ databases">
        <title>High recombination rates correlate with genetic variation in Cardiocondyla obscurior ants.</title>
        <authorList>
            <person name="Errbii M."/>
        </authorList>
    </citation>
    <scope>NUCLEOTIDE SEQUENCE [LARGE SCALE GENOMIC DNA]</scope>
    <source>
        <strain evidence="1">Alpha-2009</strain>
        <tissue evidence="1">Whole body</tissue>
    </source>
</reference>
<evidence type="ECO:0000313" key="2">
    <source>
        <dbReference type="Proteomes" id="UP001430953"/>
    </source>
</evidence>
<dbReference type="Proteomes" id="UP001430953">
    <property type="component" value="Unassembled WGS sequence"/>
</dbReference>
<protein>
    <recommendedName>
        <fullName evidence="3">Ribosomal protein L14</fullName>
    </recommendedName>
</protein>
<accession>A0AAW2GS29</accession>